<keyword evidence="2" id="KW-1185">Reference proteome</keyword>
<protein>
    <submittedName>
        <fullName evidence="1">Universal stress protein</fullName>
    </submittedName>
</protein>
<dbReference type="EMBL" id="WVIC01000065">
    <property type="protein sequence ID" value="NCJ08686.1"/>
    <property type="molecule type" value="Genomic_DNA"/>
</dbReference>
<evidence type="ECO:0000313" key="1">
    <source>
        <dbReference type="EMBL" id="NCJ08686.1"/>
    </source>
</evidence>
<name>A0A8K2A2G4_9CYAN</name>
<dbReference type="SUPFAM" id="SSF52402">
    <property type="entry name" value="Adenine nucleotide alpha hydrolases-like"/>
    <property type="match status" value="1"/>
</dbReference>
<accession>A0A8K2A2G4</accession>
<evidence type="ECO:0000313" key="2">
    <source>
        <dbReference type="Proteomes" id="UP000607397"/>
    </source>
</evidence>
<organism evidence="1 2">
    <name type="scientific">Petrachloros mirabilis ULC683</name>
    <dbReference type="NCBI Taxonomy" id="2781853"/>
    <lineage>
        <taxon>Bacteria</taxon>
        <taxon>Bacillati</taxon>
        <taxon>Cyanobacteriota</taxon>
        <taxon>Cyanophyceae</taxon>
        <taxon>Synechococcales</taxon>
        <taxon>Petrachlorosaceae</taxon>
        <taxon>Petrachloros</taxon>
        <taxon>Petrachloros mirabilis</taxon>
    </lineage>
</organism>
<gene>
    <name evidence="1" type="ORF">GS597_19680</name>
</gene>
<dbReference type="Proteomes" id="UP000607397">
    <property type="component" value="Unassembled WGS sequence"/>
</dbReference>
<reference evidence="1" key="1">
    <citation type="submission" date="2019-12" db="EMBL/GenBank/DDBJ databases">
        <title>High-Quality draft genome sequences of three cyanobacteria isolated from the limestone walls of the Old Cathedral of Coimbra.</title>
        <authorList>
            <person name="Tiago I."/>
            <person name="Soares F."/>
            <person name="Portugal A."/>
        </authorList>
    </citation>
    <scope>NUCLEOTIDE SEQUENCE [LARGE SCALE GENOMIC DNA]</scope>
    <source>
        <strain evidence="1">C</strain>
    </source>
</reference>
<dbReference type="AlphaFoldDB" id="A0A8K2A2G4"/>
<proteinExistence type="predicted"/>
<comment type="caution">
    <text evidence="1">The sequence shown here is derived from an EMBL/GenBank/DDBJ whole genome shotgun (WGS) entry which is preliminary data.</text>
</comment>
<dbReference type="Gene3D" id="3.40.50.620">
    <property type="entry name" value="HUPs"/>
    <property type="match status" value="1"/>
</dbReference>
<sequence length="211" mass="23320">MLVRLQGALGHGVCTNQMLLIPGEQSTPLSEDINLVVGYNGSAKSQAALDLTLWIAHQTRLATRKRVVVQAVYVLQSPQAVLPKAARDHTSLPHAQAVGKLRGSAVFTPTQDLKQVEYPAQLYRSLANDVQIQAFEDAEQILWQARSFAEEWRGSLNTHLRFGEISVELRQVAETENATLLLLGCQTDEHPLVRQMGKHFPCPVIGLPKQV</sequence>
<dbReference type="InterPro" id="IPR014729">
    <property type="entry name" value="Rossmann-like_a/b/a_fold"/>
</dbReference>